<dbReference type="PROSITE" id="PS51257">
    <property type="entry name" value="PROKAR_LIPOPROTEIN"/>
    <property type="match status" value="1"/>
</dbReference>
<gene>
    <name evidence="2" type="ORF">SAMN02745751_00633</name>
</gene>
<proteinExistence type="predicted"/>
<accession>A0A1M6CAC0</accession>
<keyword evidence="3" id="KW-1185">Reference proteome</keyword>
<dbReference type="AlphaFoldDB" id="A0A1M6CAC0"/>
<evidence type="ECO:0008006" key="4">
    <source>
        <dbReference type="Google" id="ProtNLM"/>
    </source>
</evidence>
<feature type="chain" id="PRO_5039386764" description="Lipoprotein" evidence="1">
    <location>
        <begin position="23"/>
        <end position="127"/>
    </location>
</feature>
<name>A0A1M6CAC0_9FIRM</name>
<evidence type="ECO:0000313" key="2">
    <source>
        <dbReference type="EMBL" id="SHI57741.1"/>
    </source>
</evidence>
<protein>
    <recommendedName>
        <fullName evidence="4">Lipoprotein</fullName>
    </recommendedName>
</protein>
<organism evidence="2 3">
    <name type="scientific">Dethiosulfatibacter aminovorans DSM 17477</name>
    <dbReference type="NCBI Taxonomy" id="1121476"/>
    <lineage>
        <taxon>Bacteria</taxon>
        <taxon>Bacillati</taxon>
        <taxon>Bacillota</taxon>
        <taxon>Tissierellia</taxon>
        <taxon>Dethiosulfatibacter</taxon>
    </lineage>
</organism>
<dbReference type="RefSeq" id="WP_073046979.1">
    <property type="nucleotide sequence ID" value="NZ_FQZL01000005.1"/>
</dbReference>
<keyword evidence="1" id="KW-0732">Signal</keyword>
<evidence type="ECO:0000313" key="3">
    <source>
        <dbReference type="Proteomes" id="UP000184052"/>
    </source>
</evidence>
<feature type="signal peptide" evidence="1">
    <location>
        <begin position="1"/>
        <end position="22"/>
    </location>
</feature>
<dbReference type="OrthoDB" id="2943042at2"/>
<evidence type="ECO:0000256" key="1">
    <source>
        <dbReference type="SAM" id="SignalP"/>
    </source>
</evidence>
<dbReference type="STRING" id="1121476.SAMN02745751_00633"/>
<dbReference type="EMBL" id="FQZL01000005">
    <property type="protein sequence ID" value="SHI57741.1"/>
    <property type="molecule type" value="Genomic_DNA"/>
</dbReference>
<sequence>MKRKTLLFLVMALIIISSMITGCGNGKYDISNGEITTGEGLIQGDYESFDGNYYETEKLAEGNRITFGYAAGTVSGEISAQLVNPNGEIEVVIEDRLTYEIKDAGKYKIEVIGVQHSGAFALEWTVE</sequence>
<reference evidence="2 3" key="1">
    <citation type="submission" date="2016-11" db="EMBL/GenBank/DDBJ databases">
        <authorList>
            <person name="Jaros S."/>
            <person name="Januszkiewicz K."/>
            <person name="Wedrychowicz H."/>
        </authorList>
    </citation>
    <scope>NUCLEOTIDE SEQUENCE [LARGE SCALE GENOMIC DNA]</scope>
    <source>
        <strain evidence="2 3">DSM 17477</strain>
    </source>
</reference>
<dbReference type="Proteomes" id="UP000184052">
    <property type="component" value="Unassembled WGS sequence"/>
</dbReference>